<keyword evidence="13" id="KW-1185">Reference proteome</keyword>
<dbReference type="EMBL" id="GG663749">
    <property type="protein sequence ID" value="EEH52106.1"/>
    <property type="molecule type" value="Genomic_DNA"/>
</dbReference>
<gene>
    <name evidence="12" type="ORF">MICPUCDRAFT_3609</name>
</gene>
<evidence type="ECO:0000256" key="5">
    <source>
        <dbReference type="ARBA" id="ARBA00022694"/>
    </source>
</evidence>
<evidence type="ECO:0000256" key="8">
    <source>
        <dbReference type="ARBA" id="ARBA00036943"/>
    </source>
</evidence>
<dbReference type="STRING" id="564608.C1N7G7"/>
<dbReference type="Gene3D" id="3.30.70.660">
    <property type="entry name" value="Pseudouridine synthase I, catalytic domain, C-terminal subdomain"/>
    <property type="match status" value="1"/>
</dbReference>
<dbReference type="PANTHER" id="PTHR11142">
    <property type="entry name" value="PSEUDOURIDYLATE SYNTHASE"/>
    <property type="match status" value="1"/>
</dbReference>
<dbReference type="InterPro" id="IPR020095">
    <property type="entry name" value="PsdUridine_synth_TruA_C"/>
</dbReference>
<dbReference type="InterPro" id="IPR020103">
    <property type="entry name" value="PsdUridine_synth_cat_dom_sf"/>
</dbReference>
<dbReference type="GO" id="GO:0006397">
    <property type="term" value="P:mRNA processing"/>
    <property type="evidence" value="ECO:0007669"/>
    <property type="project" value="UniProtKB-KW"/>
</dbReference>
<dbReference type="AlphaFoldDB" id="C1N7G7"/>
<dbReference type="Pfam" id="PF01416">
    <property type="entry name" value="PseudoU_synth_1"/>
    <property type="match status" value="1"/>
</dbReference>
<dbReference type="Proteomes" id="UP000001876">
    <property type="component" value="Unassembled WGS sequence"/>
</dbReference>
<keyword evidence="4" id="KW-0507">mRNA processing</keyword>
<comment type="subcellular location">
    <subcellularLocation>
        <location evidence="2">Nucleus</location>
    </subcellularLocation>
</comment>
<comment type="catalytic activity">
    <reaction evidence="8">
        <text>a uridine in tRNA = a pseudouridine in tRNA</text>
        <dbReference type="Rhea" id="RHEA:54572"/>
        <dbReference type="Rhea" id="RHEA-COMP:13339"/>
        <dbReference type="Rhea" id="RHEA-COMP:13934"/>
        <dbReference type="ChEBI" id="CHEBI:65314"/>
        <dbReference type="ChEBI" id="CHEBI:65315"/>
    </reaction>
</comment>
<dbReference type="CDD" id="cd02568">
    <property type="entry name" value="PseudoU_synth_PUS1_PUS2"/>
    <property type="match status" value="1"/>
</dbReference>
<dbReference type="RefSeq" id="XP_003063733.1">
    <property type="nucleotide sequence ID" value="XM_003063687.1"/>
</dbReference>
<keyword evidence="7" id="KW-0539">Nucleus</keyword>
<protein>
    <submittedName>
        <fullName evidence="12">Predicted protein</fullName>
    </submittedName>
</protein>
<dbReference type="GO" id="GO:1990481">
    <property type="term" value="P:mRNA pseudouridine synthesis"/>
    <property type="evidence" value="ECO:0007669"/>
    <property type="project" value="TreeGrafter"/>
</dbReference>
<evidence type="ECO:0000259" key="11">
    <source>
        <dbReference type="Pfam" id="PF01416"/>
    </source>
</evidence>
<dbReference type="GeneID" id="9689337"/>
<evidence type="ECO:0000256" key="7">
    <source>
        <dbReference type="ARBA" id="ARBA00023242"/>
    </source>
</evidence>
<evidence type="ECO:0000256" key="9">
    <source>
        <dbReference type="PIRSR" id="PIRSR641708-1"/>
    </source>
</evidence>
<dbReference type="InterPro" id="IPR041708">
    <property type="entry name" value="PUS1/PUS2-like"/>
</dbReference>
<evidence type="ECO:0000313" key="13">
    <source>
        <dbReference type="Proteomes" id="UP000001876"/>
    </source>
</evidence>
<dbReference type="GO" id="GO:0009982">
    <property type="term" value="F:pseudouridine synthase activity"/>
    <property type="evidence" value="ECO:0007669"/>
    <property type="project" value="InterPro"/>
</dbReference>
<organism evidence="13">
    <name type="scientific">Micromonas pusilla (strain CCMP1545)</name>
    <name type="common">Picoplanktonic green alga</name>
    <dbReference type="NCBI Taxonomy" id="564608"/>
    <lineage>
        <taxon>Eukaryota</taxon>
        <taxon>Viridiplantae</taxon>
        <taxon>Chlorophyta</taxon>
        <taxon>Mamiellophyceae</taxon>
        <taxon>Mamiellales</taxon>
        <taxon>Mamiellaceae</taxon>
        <taxon>Micromonas</taxon>
    </lineage>
</organism>
<evidence type="ECO:0000256" key="10">
    <source>
        <dbReference type="PIRSR" id="PIRSR641708-2"/>
    </source>
</evidence>
<accession>C1N7G7</accession>
<feature type="binding site" evidence="10">
    <location>
        <position position="117"/>
    </location>
    <ligand>
        <name>substrate</name>
    </ligand>
</feature>
<dbReference type="SUPFAM" id="SSF55120">
    <property type="entry name" value="Pseudouridine synthase"/>
    <property type="match status" value="1"/>
</dbReference>
<sequence>KRKVAIFLAYVGKGYQGMQRNPGAVTIEDELEKAIVAAGGISDLNAGDFAKVQWMRAARTDKGVSAVGQCVSLRMVIDPPGVIDRVNAALPEGFEFFGYERVTGGFNAKTMCDRRRYEYVVPVKAFDPRAKNSDDASPPFEFDETMRQRVNKILGNYVGTHNFHNFTVRVSPDEPSAMRYIISFDCSAPFVVDGVAFVRCVVVGQSFMLHQIRKLIGMMLGVIRGAWSEEDQLFALNTKESVNVPMAPELGLFLCECIYHAYNVRYASTHPPLSLENHRDKVETFKRVHIYPHMARTETEEQTMENWIRMLPV</sequence>
<keyword evidence="6" id="KW-0413">Isomerase</keyword>
<feature type="non-terminal residue" evidence="12">
    <location>
        <position position="1"/>
    </location>
</feature>
<feature type="non-terminal residue" evidence="12">
    <location>
        <position position="313"/>
    </location>
</feature>
<dbReference type="InterPro" id="IPR020097">
    <property type="entry name" value="PsdUridine_synth_TruA_a/b_dom"/>
</dbReference>
<dbReference type="FunFam" id="3.30.70.660:FF:000002">
    <property type="entry name" value="tRNA pseudouridine synthase"/>
    <property type="match status" value="1"/>
</dbReference>
<evidence type="ECO:0000256" key="4">
    <source>
        <dbReference type="ARBA" id="ARBA00022664"/>
    </source>
</evidence>
<evidence type="ECO:0000256" key="1">
    <source>
        <dbReference type="ARBA" id="ARBA00001166"/>
    </source>
</evidence>
<dbReference type="NCBIfam" id="TIGR00071">
    <property type="entry name" value="hisT_truA"/>
    <property type="match status" value="1"/>
</dbReference>
<dbReference type="PANTHER" id="PTHR11142:SF4">
    <property type="entry name" value="PSEUDOURIDYLATE SYNTHASE 1 HOMOLOG"/>
    <property type="match status" value="1"/>
</dbReference>
<dbReference type="GO" id="GO:0005634">
    <property type="term" value="C:nucleus"/>
    <property type="evidence" value="ECO:0007669"/>
    <property type="project" value="UniProtKB-SubCell"/>
</dbReference>
<dbReference type="Gene3D" id="3.30.70.580">
    <property type="entry name" value="Pseudouridine synthase I, catalytic domain, N-terminal subdomain"/>
    <property type="match status" value="1"/>
</dbReference>
<dbReference type="InterPro" id="IPR001406">
    <property type="entry name" value="PsdUridine_synth_TruA"/>
</dbReference>
<evidence type="ECO:0000313" key="12">
    <source>
        <dbReference type="EMBL" id="EEH52106.1"/>
    </source>
</evidence>
<proteinExistence type="inferred from homology"/>
<evidence type="ECO:0000256" key="6">
    <source>
        <dbReference type="ARBA" id="ARBA00023235"/>
    </source>
</evidence>
<dbReference type="OMA" id="FLCECIY"/>
<evidence type="ECO:0000256" key="2">
    <source>
        <dbReference type="ARBA" id="ARBA00004123"/>
    </source>
</evidence>
<keyword evidence="5" id="KW-0819">tRNA processing</keyword>
<dbReference type="InterPro" id="IPR020094">
    <property type="entry name" value="TruA/RsuA/RluB/E/F_N"/>
</dbReference>
<comment type="similarity">
    <text evidence="3">Belongs to the tRNA pseudouridine synthase TruA family.</text>
</comment>
<feature type="domain" description="Pseudouridine synthase I TruA alpha/beta" evidence="11">
    <location>
        <begin position="156"/>
        <end position="259"/>
    </location>
</feature>
<reference evidence="12 13" key="1">
    <citation type="journal article" date="2009" name="Science">
        <title>Green evolution and dynamic adaptations revealed by genomes of the marine picoeukaryotes Micromonas.</title>
        <authorList>
            <person name="Worden A.Z."/>
            <person name="Lee J.H."/>
            <person name="Mock T."/>
            <person name="Rouze P."/>
            <person name="Simmons M.P."/>
            <person name="Aerts A.L."/>
            <person name="Allen A.E."/>
            <person name="Cuvelier M.L."/>
            <person name="Derelle E."/>
            <person name="Everett M.V."/>
            <person name="Foulon E."/>
            <person name="Grimwood J."/>
            <person name="Gundlach H."/>
            <person name="Henrissat B."/>
            <person name="Napoli C."/>
            <person name="McDonald S.M."/>
            <person name="Parker M.S."/>
            <person name="Rombauts S."/>
            <person name="Salamov A."/>
            <person name="Von Dassow P."/>
            <person name="Badger J.H."/>
            <person name="Coutinho P.M."/>
            <person name="Demir E."/>
            <person name="Dubchak I."/>
            <person name="Gentemann C."/>
            <person name="Eikrem W."/>
            <person name="Gready J.E."/>
            <person name="John U."/>
            <person name="Lanier W."/>
            <person name="Lindquist E.A."/>
            <person name="Lucas S."/>
            <person name="Mayer K.F."/>
            <person name="Moreau H."/>
            <person name="Not F."/>
            <person name="Otillar R."/>
            <person name="Panaud O."/>
            <person name="Pangilinan J."/>
            <person name="Paulsen I."/>
            <person name="Piegu B."/>
            <person name="Poliakov A."/>
            <person name="Robbens S."/>
            <person name="Schmutz J."/>
            <person name="Toulza E."/>
            <person name="Wyss T."/>
            <person name="Zelensky A."/>
            <person name="Zhou K."/>
            <person name="Armbrust E.V."/>
            <person name="Bhattacharya D."/>
            <person name="Goodenough U.W."/>
            <person name="Van de Peer Y."/>
            <person name="Grigoriev I.V."/>
        </authorList>
    </citation>
    <scope>NUCLEOTIDE SEQUENCE [LARGE SCALE GENOMIC DNA]</scope>
    <source>
        <strain evidence="12 13">CCMP1545</strain>
    </source>
</reference>
<name>C1N7G7_MICPC</name>
<dbReference type="eggNOG" id="KOG2553">
    <property type="taxonomic scope" value="Eukaryota"/>
</dbReference>
<dbReference type="KEGG" id="mpp:MICPUCDRAFT_3609"/>
<dbReference type="FunFam" id="3.30.70.580:FF:000002">
    <property type="entry name" value="tRNA pseudouridine synthase"/>
    <property type="match status" value="1"/>
</dbReference>
<dbReference type="GO" id="GO:0031119">
    <property type="term" value="P:tRNA pseudouridine synthesis"/>
    <property type="evidence" value="ECO:0007669"/>
    <property type="project" value="InterPro"/>
</dbReference>
<feature type="active site" description="Nucleophile" evidence="9">
    <location>
        <position position="61"/>
    </location>
</feature>
<evidence type="ECO:0000256" key="3">
    <source>
        <dbReference type="ARBA" id="ARBA00009375"/>
    </source>
</evidence>
<dbReference type="OrthoDB" id="10256309at2759"/>
<dbReference type="GO" id="GO:0003723">
    <property type="term" value="F:RNA binding"/>
    <property type="evidence" value="ECO:0007669"/>
    <property type="project" value="InterPro"/>
</dbReference>
<comment type="catalytic activity">
    <reaction evidence="1">
        <text>a uridine in mRNA = a pseudouridine in mRNA</text>
        <dbReference type="Rhea" id="RHEA:56644"/>
        <dbReference type="Rhea" id="RHEA-COMP:14658"/>
        <dbReference type="Rhea" id="RHEA-COMP:14659"/>
        <dbReference type="ChEBI" id="CHEBI:65314"/>
        <dbReference type="ChEBI" id="CHEBI:65315"/>
    </reaction>
</comment>